<gene>
    <name evidence="1" type="ORF">ACFQ27_15970</name>
</gene>
<dbReference type="RefSeq" id="WP_377354305.1">
    <property type="nucleotide sequence ID" value="NZ_JBHTLQ010000043.1"/>
</dbReference>
<evidence type="ECO:0000313" key="1">
    <source>
        <dbReference type="EMBL" id="MFD1192086.1"/>
    </source>
</evidence>
<reference evidence="2" key="1">
    <citation type="journal article" date="2019" name="Int. J. Syst. Evol. Microbiol.">
        <title>The Global Catalogue of Microorganisms (GCM) 10K type strain sequencing project: providing services to taxonomists for standard genome sequencing and annotation.</title>
        <authorList>
            <consortium name="The Broad Institute Genomics Platform"/>
            <consortium name="The Broad Institute Genome Sequencing Center for Infectious Disease"/>
            <person name="Wu L."/>
            <person name="Ma J."/>
        </authorList>
    </citation>
    <scope>NUCLEOTIDE SEQUENCE [LARGE SCALE GENOMIC DNA]</scope>
    <source>
        <strain evidence="2">CCUG 55074</strain>
    </source>
</reference>
<dbReference type="Pfam" id="PF07277">
    <property type="entry name" value="SapC"/>
    <property type="match status" value="1"/>
</dbReference>
<dbReference type="EMBL" id="JBHTLQ010000043">
    <property type="protein sequence ID" value="MFD1192086.1"/>
    <property type="molecule type" value="Genomic_DNA"/>
</dbReference>
<evidence type="ECO:0000313" key="2">
    <source>
        <dbReference type="Proteomes" id="UP001597216"/>
    </source>
</evidence>
<keyword evidence="2" id="KW-1185">Reference proteome</keyword>
<name>A0ABW3T758_9CAUL</name>
<organism evidence="1 2">
    <name type="scientific">Phenylobacterium conjunctum</name>
    <dbReference type="NCBI Taxonomy" id="1298959"/>
    <lineage>
        <taxon>Bacteria</taxon>
        <taxon>Pseudomonadati</taxon>
        <taxon>Pseudomonadota</taxon>
        <taxon>Alphaproteobacteria</taxon>
        <taxon>Caulobacterales</taxon>
        <taxon>Caulobacteraceae</taxon>
        <taxon>Phenylobacterium</taxon>
    </lineage>
</organism>
<dbReference type="Proteomes" id="UP001597216">
    <property type="component" value="Unassembled WGS sequence"/>
</dbReference>
<comment type="caution">
    <text evidence="1">The sequence shown here is derived from an EMBL/GenBank/DDBJ whole genome shotgun (WGS) entry which is preliminary data.</text>
</comment>
<dbReference type="InterPro" id="IPR010836">
    <property type="entry name" value="SapC"/>
</dbReference>
<proteinExistence type="predicted"/>
<accession>A0ABW3T758</accession>
<protein>
    <submittedName>
        <fullName evidence="1">SapC family protein</fullName>
    </submittedName>
</protein>
<sequence length="239" mass="26344">MKPLFYENPVALHPQTLAGAALADPLDYGFARDTNIIPISLNEIPLAAQAYPIAFTIDGGVRPVAVVGVRDDENLFVDSRGRWADNAYVPAYVRRYPFILGEQDGGEFVTLCIDHCPRVLVAEGRGKALFQGEEPTGLVKRAFEFCQSYRAMEAATGPFIEALIEHALLDARVATISMPDGGEIRLAGFATLDEGKLRGLSDEVFLEFRRKGWLKAIYAQLQSTLNWNLLADRLVSVQT</sequence>